<dbReference type="KEGG" id="aey:CDG81_02085"/>
<organism evidence="2 5">
    <name type="scientific">Actinopolyspora erythraea</name>
    <dbReference type="NCBI Taxonomy" id="414996"/>
    <lineage>
        <taxon>Bacteria</taxon>
        <taxon>Bacillati</taxon>
        <taxon>Actinomycetota</taxon>
        <taxon>Actinomycetes</taxon>
        <taxon>Actinopolysporales</taxon>
        <taxon>Actinopolysporaceae</taxon>
        <taxon>Actinopolyspora</taxon>
    </lineage>
</organism>
<evidence type="ECO:0000259" key="1">
    <source>
        <dbReference type="Pfam" id="PF13521"/>
    </source>
</evidence>
<accession>A0A099D332</accession>
<gene>
    <name evidence="2" type="ORF">CDG81_02085</name>
    <name evidence="3" type="ORF">IL38_18895</name>
</gene>
<dbReference type="EMBL" id="CP022752">
    <property type="protein sequence ID" value="ASU77300.1"/>
    <property type="molecule type" value="Genomic_DNA"/>
</dbReference>
<dbReference type="InterPro" id="IPR027417">
    <property type="entry name" value="P-loop_NTPase"/>
</dbReference>
<dbReference type="AlphaFoldDB" id="A0A099D332"/>
<keyword evidence="4" id="KW-1185">Reference proteome</keyword>
<dbReference type="Pfam" id="PF13521">
    <property type="entry name" value="AAA_28"/>
    <property type="match status" value="1"/>
</dbReference>
<dbReference type="eggNOG" id="COG3911">
    <property type="taxonomic scope" value="Bacteria"/>
</dbReference>
<dbReference type="Proteomes" id="UP000029737">
    <property type="component" value="Unassembled WGS sequence"/>
</dbReference>
<dbReference type="RefSeq" id="WP_043576194.1">
    <property type="nucleotide sequence ID" value="NZ_CP022752.1"/>
</dbReference>
<name>A0A099D332_9ACTN</name>
<protein>
    <submittedName>
        <fullName evidence="2">ATPase</fullName>
    </submittedName>
</protein>
<reference evidence="3 4" key="1">
    <citation type="journal article" date="2014" name="PLoS ONE">
        <title>Identification and Characterization of a New Erythromycin Biosynthetic Gene Cluster in Actinopolyspora erythraea YIM90600, a Novel Erythronolide-Producing Halophilic Actinomycete Isolated from Salt Field.</title>
        <authorList>
            <person name="Chen D."/>
            <person name="Feng J."/>
            <person name="Huang L."/>
            <person name="Zhang Q."/>
            <person name="Wu J."/>
            <person name="Zhu X."/>
            <person name="Duan Y."/>
            <person name="Xu Z."/>
        </authorList>
    </citation>
    <scope>NUCLEOTIDE SEQUENCE [LARGE SCALE GENOMIC DNA]</scope>
    <source>
        <strain evidence="3 4">YIM90600</strain>
    </source>
</reference>
<evidence type="ECO:0000313" key="4">
    <source>
        <dbReference type="Proteomes" id="UP000029737"/>
    </source>
</evidence>
<reference evidence="2 5" key="2">
    <citation type="submission" date="2017-08" db="EMBL/GenBank/DDBJ databases">
        <title>The complete genome sequence of moderately halophilic actinomycete Actinopolyspora erythraea YIM 90600, the producer of novel erythromycin, novel actinopolysporins A-C and tubercidin.</title>
        <authorList>
            <person name="Yin M."/>
            <person name="Tang S."/>
        </authorList>
    </citation>
    <scope>NUCLEOTIDE SEQUENCE [LARGE SCALE GENOMIC DNA]</scope>
    <source>
        <strain evidence="2 5">YIM 90600</strain>
    </source>
</reference>
<feature type="domain" description="NadR/Ttd14 AAA" evidence="1">
    <location>
        <begin position="10"/>
        <end position="173"/>
    </location>
</feature>
<dbReference type="Proteomes" id="UP000215043">
    <property type="component" value="Chromosome"/>
</dbReference>
<dbReference type="InterPro" id="IPR038727">
    <property type="entry name" value="NadR/Ttd14_AAA_dom"/>
</dbReference>
<dbReference type="OrthoDB" id="5638848at2"/>
<dbReference type="EMBL" id="JPMV01000035">
    <property type="protein sequence ID" value="KGI80212.1"/>
    <property type="molecule type" value="Genomic_DNA"/>
</dbReference>
<dbReference type="HOGENOM" id="CLU_114480_0_0_11"/>
<evidence type="ECO:0000313" key="3">
    <source>
        <dbReference type="EMBL" id="KGI80212.1"/>
    </source>
</evidence>
<sequence>MAEDDTGRFVVVTGGPGSGKTTLLDELACRGVTTMPEAGRAVIRDQTAVGGSALPWDDRALFAELMLSWEMRSHHWARRRRGLVLFDRGVPDVIGYLRLAGAEVPEHVHTAAGKFRYHRRVFVAPPWPEIFERDEQRRQDLAEAERTHEMMVEVYTRLGYDLVTLPRADPPERAAFVLEELAATTPSKPGR</sequence>
<evidence type="ECO:0000313" key="5">
    <source>
        <dbReference type="Proteomes" id="UP000215043"/>
    </source>
</evidence>
<proteinExistence type="predicted"/>
<evidence type="ECO:0000313" key="2">
    <source>
        <dbReference type="EMBL" id="ASU77300.1"/>
    </source>
</evidence>
<dbReference type="Gene3D" id="3.40.50.300">
    <property type="entry name" value="P-loop containing nucleotide triphosphate hydrolases"/>
    <property type="match status" value="1"/>
</dbReference>
<dbReference type="SUPFAM" id="SSF52540">
    <property type="entry name" value="P-loop containing nucleoside triphosphate hydrolases"/>
    <property type="match status" value="1"/>
</dbReference>